<dbReference type="AlphaFoldDB" id="A0A1M3TXL4"/>
<evidence type="ECO:0000313" key="2">
    <source>
        <dbReference type="EMBL" id="OJZ91344.1"/>
    </source>
</evidence>
<evidence type="ECO:0000256" key="1">
    <source>
        <dbReference type="SAM" id="MobiDB-lite"/>
    </source>
</evidence>
<evidence type="ECO:0000313" key="3">
    <source>
        <dbReference type="Proteomes" id="UP000184063"/>
    </source>
</evidence>
<name>A0A1M3TXL4_ASPLC</name>
<dbReference type="VEuPathDB" id="FungiDB:ASPFODRAFT_203781"/>
<organism evidence="2 3">
    <name type="scientific">Aspergillus luchuensis (strain CBS 106.47)</name>
    <dbReference type="NCBI Taxonomy" id="1137211"/>
    <lineage>
        <taxon>Eukaryota</taxon>
        <taxon>Fungi</taxon>
        <taxon>Dikarya</taxon>
        <taxon>Ascomycota</taxon>
        <taxon>Pezizomycotina</taxon>
        <taxon>Eurotiomycetes</taxon>
        <taxon>Eurotiomycetidae</taxon>
        <taxon>Eurotiales</taxon>
        <taxon>Aspergillaceae</taxon>
        <taxon>Aspergillus</taxon>
        <taxon>Aspergillus subgen. Circumdati</taxon>
    </lineage>
</organism>
<dbReference type="Proteomes" id="UP000184063">
    <property type="component" value="Unassembled WGS sequence"/>
</dbReference>
<dbReference type="EMBL" id="KV878237">
    <property type="protein sequence ID" value="OJZ91344.1"/>
    <property type="molecule type" value="Genomic_DNA"/>
</dbReference>
<dbReference type="OrthoDB" id="10288976at2759"/>
<proteinExistence type="predicted"/>
<feature type="region of interest" description="Disordered" evidence="1">
    <location>
        <begin position="1"/>
        <end position="20"/>
    </location>
</feature>
<accession>A0A1M3TXL4</accession>
<gene>
    <name evidence="2" type="ORF">ASPFODRAFT_203781</name>
</gene>
<reference evidence="3" key="1">
    <citation type="journal article" date="2017" name="Genome Biol.">
        <title>Comparative genomics reveals high biological diversity and specific adaptations in the industrially and medically important fungal genus Aspergillus.</title>
        <authorList>
            <person name="de Vries R.P."/>
            <person name="Riley R."/>
            <person name="Wiebenga A."/>
            <person name="Aguilar-Osorio G."/>
            <person name="Amillis S."/>
            <person name="Uchima C.A."/>
            <person name="Anderluh G."/>
            <person name="Asadollahi M."/>
            <person name="Askin M."/>
            <person name="Barry K."/>
            <person name="Battaglia E."/>
            <person name="Bayram O."/>
            <person name="Benocci T."/>
            <person name="Braus-Stromeyer S.A."/>
            <person name="Caldana C."/>
            <person name="Canovas D."/>
            <person name="Cerqueira G.C."/>
            <person name="Chen F."/>
            <person name="Chen W."/>
            <person name="Choi C."/>
            <person name="Clum A."/>
            <person name="Dos Santos R.A."/>
            <person name="Damasio A.R."/>
            <person name="Diallinas G."/>
            <person name="Emri T."/>
            <person name="Fekete E."/>
            <person name="Flipphi M."/>
            <person name="Freyberg S."/>
            <person name="Gallo A."/>
            <person name="Gournas C."/>
            <person name="Habgood R."/>
            <person name="Hainaut M."/>
            <person name="Harispe M.L."/>
            <person name="Henrissat B."/>
            <person name="Hilden K.S."/>
            <person name="Hope R."/>
            <person name="Hossain A."/>
            <person name="Karabika E."/>
            <person name="Karaffa L."/>
            <person name="Karanyi Z."/>
            <person name="Krasevec N."/>
            <person name="Kuo A."/>
            <person name="Kusch H."/>
            <person name="LaButti K."/>
            <person name="Lagendijk E.L."/>
            <person name="Lapidus A."/>
            <person name="Levasseur A."/>
            <person name="Lindquist E."/>
            <person name="Lipzen A."/>
            <person name="Logrieco A.F."/>
            <person name="MacCabe A."/>
            <person name="Maekelae M.R."/>
            <person name="Malavazi I."/>
            <person name="Melin P."/>
            <person name="Meyer V."/>
            <person name="Mielnichuk N."/>
            <person name="Miskei M."/>
            <person name="Molnar A.P."/>
            <person name="Mule G."/>
            <person name="Ngan C.Y."/>
            <person name="Orejas M."/>
            <person name="Orosz E."/>
            <person name="Ouedraogo J.P."/>
            <person name="Overkamp K.M."/>
            <person name="Park H.-S."/>
            <person name="Perrone G."/>
            <person name="Piumi F."/>
            <person name="Punt P.J."/>
            <person name="Ram A.F."/>
            <person name="Ramon A."/>
            <person name="Rauscher S."/>
            <person name="Record E."/>
            <person name="Riano-Pachon D.M."/>
            <person name="Robert V."/>
            <person name="Roehrig J."/>
            <person name="Ruller R."/>
            <person name="Salamov A."/>
            <person name="Salih N.S."/>
            <person name="Samson R.A."/>
            <person name="Sandor E."/>
            <person name="Sanguinetti M."/>
            <person name="Schuetze T."/>
            <person name="Sepcic K."/>
            <person name="Shelest E."/>
            <person name="Sherlock G."/>
            <person name="Sophianopoulou V."/>
            <person name="Squina F.M."/>
            <person name="Sun H."/>
            <person name="Susca A."/>
            <person name="Todd R.B."/>
            <person name="Tsang A."/>
            <person name="Unkles S.E."/>
            <person name="van de Wiele N."/>
            <person name="van Rossen-Uffink D."/>
            <person name="Oliveira J.V."/>
            <person name="Vesth T.C."/>
            <person name="Visser J."/>
            <person name="Yu J.-H."/>
            <person name="Zhou M."/>
            <person name="Andersen M.R."/>
            <person name="Archer D.B."/>
            <person name="Baker S.E."/>
            <person name="Benoit I."/>
            <person name="Brakhage A.A."/>
            <person name="Braus G.H."/>
            <person name="Fischer R."/>
            <person name="Frisvad J.C."/>
            <person name="Goldman G.H."/>
            <person name="Houbraken J."/>
            <person name="Oakley B."/>
            <person name="Pocsi I."/>
            <person name="Scazzocchio C."/>
            <person name="Seiboth B."/>
            <person name="vanKuyk P.A."/>
            <person name="Wortman J."/>
            <person name="Dyer P.S."/>
            <person name="Grigoriev I.V."/>
        </authorList>
    </citation>
    <scope>NUCLEOTIDE SEQUENCE [LARGE SCALE GENOMIC DNA]</scope>
    <source>
        <strain evidence="3">CBS 106.47</strain>
    </source>
</reference>
<protein>
    <submittedName>
        <fullName evidence="2">Uncharacterized protein</fullName>
    </submittedName>
</protein>
<sequence>MSRNAMLPKRGQAKSWAGQDPTLTVRQAIGQERNDQEDGGWTRSHLEQEYRSSTALGFQHETVDEAPPVCSNQ</sequence>